<gene>
    <name evidence="1" type="ORF">HAX54_053370</name>
</gene>
<sequence length="59" mass="6788">YKRRTSVDHGSQTVGCEWEEVKDRKLAILFLPGMQYKRKPLMANQARGYTVDVVSVAFL</sequence>
<evidence type="ECO:0000313" key="1">
    <source>
        <dbReference type="EMBL" id="MCD7464754.1"/>
    </source>
</evidence>
<comment type="caution">
    <text evidence="1">The sequence shown here is derived from an EMBL/GenBank/DDBJ whole genome shotgun (WGS) entry which is preliminary data.</text>
</comment>
<name>A0ABS8T272_DATST</name>
<organism evidence="1 2">
    <name type="scientific">Datura stramonium</name>
    <name type="common">Jimsonweed</name>
    <name type="synonym">Common thornapple</name>
    <dbReference type="NCBI Taxonomy" id="4076"/>
    <lineage>
        <taxon>Eukaryota</taxon>
        <taxon>Viridiplantae</taxon>
        <taxon>Streptophyta</taxon>
        <taxon>Embryophyta</taxon>
        <taxon>Tracheophyta</taxon>
        <taxon>Spermatophyta</taxon>
        <taxon>Magnoliopsida</taxon>
        <taxon>eudicotyledons</taxon>
        <taxon>Gunneridae</taxon>
        <taxon>Pentapetalae</taxon>
        <taxon>asterids</taxon>
        <taxon>lamiids</taxon>
        <taxon>Solanales</taxon>
        <taxon>Solanaceae</taxon>
        <taxon>Solanoideae</taxon>
        <taxon>Datureae</taxon>
        <taxon>Datura</taxon>
    </lineage>
</organism>
<evidence type="ECO:0000313" key="2">
    <source>
        <dbReference type="Proteomes" id="UP000823775"/>
    </source>
</evidence>
<protein>
    <submittedName>
        <fullName evidence="1">Uncharacterized protein</fullName>
    </submittedName>
</protein>
<reference evidence="1 2" key="1">
    <citation type="journal article" date="2021" name="BMC Genomics">
        <title>Datura genome reveals duplications of psychoactive alkaloid biosynthetic genes and high mutation rate following tissue culture.</title>
        <authorList>
            <person name="Rajewski A."/>
            <person name="Carter-House D."/>
            <person name="Stajich J."/>
            <person name="Litt A."/>
        </authorList>
    </citation>
    <scope>NUCLEOTIDE SEQUENCE [LARGE SCALE GENOMIC DNA]</scope>
    <source>
        <strain evidence="1">AR-01</strain>
    </source>
</reference>
<accession>A0ABS8T272</accession>
<proteinExistence type="predicted"/>
<dbReference type="EMBL" id="JACEIK010000992">
    <property type="protein sequence ID" value="MCD7464754.1"/>
    <property type="molecule type" value="Genomic_DNA"/>
</dbReference>
<feature type="non-terminal residue" evidence="1">
    <location>
        <position position="1"/>
    </location>
</feature>
<dbReference type="Proteomes" id="UP000823775">
    <property type="component" value="Unassembled WGS sequence"/>
</dbReference>
<keyword evidence="2" id="KW-1185">Reference proteome</keyword>